<evidence type="ECO:0000313" key="2">
    <source>
        <dbReference type="EMBL" id="KPV51344.1"/>
    </source>
</evidence>
<accession>A0A0P9D062</accession>
<dbReference type="NCBIfam" id="TIGR04214">
    <property type="entry name" value="CSLREA_Nterm"/>
    <property type="match status" value="1"/>
</dbReference>
<dbReference type="InterPro" id="IPR011050">
    <property type="entry name" value="Pectin_lyase_fold/virulence"/>
</dbReference>
<sequence length="329" mass="31976">MRSALGSGALAFFLAFAALLAAPGAVFAASTINVNTTADENGAGTGCSLREAIASANTNTNVGGCTGSGGGVPFTINVPAGTYNLTVDELILGDATNTNTSIVGAGAASTIIRQTVANRRVFDINPPVSTVVAPNVSVSMSGVTITGGNSPSDNFGGAGIFAGGPGNALTLSNCAVSGNTLPAGVFNVGAGVSYSGGGVLTVNNCQFSNNTAVNLGGAISYSLLNNPGAVGQGGISVTNSTFTNNSSAASASAAGGAIRVTVTTTQTPSAFTISNNTFTGNSAPNGFGGAIVDTGSRDATIRFNRFANNTASQGSGIYKSTGSLGTINA</sequence>
<feature type="signal peptide" evidence="1">
    <location>
        <begin position="1"/>
        <end position="28"/>
    </location>
</feature>
<evidence type="ECO:0000256" key="1">
    <source>
        <dbReference type="SAM" id="SignalP"/>
    </source>
</evidence>
<evidence type="ECO:0000313" key="3">
    <source>
        <dbReference type="Proteomes" id="UP000050509"/>
    </source>
</evidence>
<dbReference type="EMBL" id="LJCR01000954">
    <property type="protein sequence ID" value="KPV51344.1"/>
    <property type="molecule type" value="Genomic_DNA"/>
</dbReference>
<gene>
    <name evidence="2" type="ORF">SE17_21715</name>
</gene>
<dbReference type="InterPro" id="IPR026457">
    <property type="entry name" value="CSLREA_Nterm"/>
</dbReference>
<dbReference type="AlphaFoldDB" id="A0A0P9D062"/>
<reference evidence="2 3" key="1">
    <citation type="submission" date="2015-09" db="EMBL/GenBank/DDBJ databases">
        <title>Draft genome sequence of Kouleothrix aurantiaca JCM 19913.</title>
        <authorList>
            <person name="Hemp J."/>
        </authorList>
    </citation>
    <scope>NUCLEOTIDE SEQUENCE [LARGE SCALE GENOMIC DNA]</scope>
    <source>
        <strain evidence="2 3">COM-B</strain>
    </source>
</reference>
<keyword evidence="3" id="KW-1185">Reference proteome</keyword>
<dbReference type="Gene3D" id="2.160.20.10">
    <property type="entry name" value="Single-stranded right-handed beta-helix, Pectin lyase-like"/>
    <property type="match status" value="1"/>
</dbReference>
<comment type="caution">
    <text evidence="2">The sequence shown here is derived from an EMBL/GenBank/DDBJ whole genome shotgun (WGS) entry which is preliminary data.</text>
</comment>
<feature type="chain" id="PRO_5006156048" description="CSLREA domain-containing protein" evidence="1">
    <location>
        <begin position="29"/>
        <end position="329"/>
    </location>
</feature>
<proteinExistence type="predicted"/>
<feature type="non-terminal residue" evidence="2">
    <location>
        <position position="329"/>
    </location>
</feature>
<name>A0A0P9D062_9CHLR</name>
<organism evidence="2 3">
    <name type="scientific">Kouleothrix aurantiaca</name>
    <dbReference type="NCBI Taxonomy" id="186479"/>
    <lineage>
        <taxon>Bacteria</taxon>
        <taxon>Bacillati</taxon>
        <taxon>Chloroflexota</taxon>
        <taxon>Chloroflexia</taxon>
        <taxon>Chloroflexales</taxon>
        <taxon>Roseiflexineae</taxon>
        <taxon>Roseiflexaceae</taxon>
        <taxon>Kouleothrix</taxon>
    </lineage>
</organism>
<evidence type="ECO:0008006" key="4">
    <source>
        <dbReference type="Google" id="ProtNLM"/>
    </source>
</evidence>
<protein>
    <recommendedName>
        <fullName evidence="4">CSLREA domain-containing protein</fullName>
    </recommendedName>
</protein>
<dbReference type="InterPro" id="IPR012334">
    <property type="entry name" value="Pectin_lyas_fold"/>
</dbReference>
<keyword evidence="1" id="KW-0732">Signal</keyword>
<dbReference type="Proteomes" id="UP000050509">
    <property type="component" value="Unassembled WGS sequence"/>
</dbReference>
<dbReference type="SUPFAM" id="SSF51126">
    <property type="entry name" value="Pectin lyase-like"/>
    <property type="match status" value="1"/>
</dbReference>
<dbReference type="SMART" id="SM00710">
    <property type="entry name" value="PbH1"/>
    <property type="match status" value="6"/>
</dbReference>
<dbReference type="InterPro" id="IPR006626">
    <property type="entry name" value="PbH1"/>
</dbReference>